<name>A0A6C0TZI2_9GAMM</name>
<accession>A0A6C0TZI2</accession>
<dbReference type="EMBL" id="CP048711">
    <property type="protein sequence ID" value="QIB64943.1"/>
    <property type="molecule type" value="Genomic_DNA"/>
</dbReference>
<dbReference type="Proteomes" id="UP000477680">
    <property type="component" value="Chromosome"/>
</dbReference>
<dbReference type="PROSITE" id="PS00687">
    <property type="entry name" value="ALDEHYDE_DEHYDR_GLU"/>
    <property type="match status" value="1"/>
</dbReference>
<keyword evidence="7" id="KW-1185">Reference proteome</keyword>
<feature type="active site" evidence="3">
    <location>
        <position position="272"/>
    </location>
</feature>
<keyword evidence="2 4" id="KW-0560">Oxidoreductase</keyword>
<evidence type="ECO:0000313" key="7">
    <source>
        <dbReference type="Proteomes" id="UP000477680"/>
    </source>
</evidence>
<dbReference type="KEGG" id="kim:G3T16_05590"/>
<dbReference type="PROSITE" id="PS00070">
    <property type="entry name" value="ALDEHYDE_DEHYDR_CYS"/>
    <property type="match status" value="1"/>
</dbReference>
<feature type="domain" description="Aldehyde dehydrogenase" evidence="5">
    <location>
        <begin position="33"/>
        <end position="494"/>
    </location>
</feature>
<protein>
    <submittedName>
        <fullName evidence="6">Aldehyde dehydrogenase family protein</fullName>
    </submittedName>
</protein>
<evidence type="ECO:0000259" key="5">
    <source>
        <dbReference type="Pfam" id="PF00171"/>
    </source>
</evidence>
<dbReference type="FunFam" id="3.40.309.10:FF:000012">
    <property type="entry name" value="Betaine aldehyde dehydrogenase"/>
    <property type="match status" value="1"/>
</dbReference>
<dbReference type="InterPro" id="IPR029510">
    <property type="entry name" value="Ald_DH_CS_GLU"/>
</dbReference>
<evidence type="ECO:0000256" key="3">
    <source>
        <dbReference type="PROSITE-ProRule" id="PRU10007"/>
    </source>
</evidence>
<dbReference type="Gene3D" id="3.40.605.10">
    <property type="entry name" value="Aldehyde Dehydrogenase, Chain A, domain 1"/>
    <property type="match status" value="1"/>
</dbReference>
<dbReference type="InterPro" id="IPR016163">
    <property type="entry name" value="Ald_DH_C"/>
</dbReference>
<gene>
    <name evidence="6" type="ORF">G3T16_05590</name>
</gene>
<dbReference type="GO" id="GO:0016620">
    <property type="term" value="F:oxidoreductase activity, acting on the aldehyde or oxo group of donors, NAD or NADP as acceptor"/>
    <property type="evidence" value="ECO:0007669"/>
    <property type="project" value="InterPro"/>
</dbReference>
<evidence type="ECO:0000256" key="4">
    <source>
        <dbReference type="RuleBase" id="RU003345"/>
    </source>
</evidence>
<evidence type="ECO:0000313" key="6">
    <source>
        <dbReference type="EMBL" id="QIB64943.1"/>
    </source>
</evidence>
<dbReference type="InterPro" id="IPR015590">
    <property type="entry name" value="Aldehyde_DH_dom"/>
</dbReference>
<evidence type="ECO:0000256" key="1">
    <source>
        <dbReference type="ARBA" id="ARBA00009986"/>
    </source>
</evidence>
<dbReference type="InterPro" id="IPR016160">
    <property type="entry name" value="Ald_DH_CS_CYS"/>
</dbReference>
<dbReference type="Pfam" id="PF00171">
    <property type="entry name" value="Aldedh"/>
    <property type="match status" value="1"/>
</dbReference>
<dbReference type="FunFam" id="3.40.605.10:FF:000007">
    <property type="entry name" value="NAD/NADP-dependent betaine aldehyde dehydrogenase"/>
    <property type="match status" value="1"/>
</dbReference>
<dbReference type="AlphaFoldDB" id="A0A6C0TZI2"/>
<dbReference type="SUPFAM" id="SSF53720">
    <property type="entry name" value="ALDH-like"/>
    <property type="match status" value="1"/>
</dbReference>
<dbReference type="RefSeq" id="WP_163494192.1">
    <property type="nucleotide sequence ID" value="NZ_CP048711.1"/>
</dbReference>
<dbReference type="Gene3D" id="3.40.309.10">
    <property type="entry name" value="Aldehyde Dehydrogenase, Chain A, domain 2"/>
    <property type="match status" value="1"/>
</dbReference>
<organism evidence="6 7">
    <name type="scientific">Kineobactrum salinum</name>
    <dbReference type="NCBI Taxonomy" id="2708301"/>
    <lineage>
        <taxon>Bacteria</taxon>
        <taxon>Pseudomonadati</taxon>
        <taxon>Pseudomonadota</taxon>
        <taxon>Gammaproteobacteria</taxon>
        <taxon>Cellvibrionales</taxon>
        <taxon>Halieaceae</taxon>
        <taxon>Kineobactrum</taxon>
    </lineage>
</organism>
<evidence type="ECO:0000256" key="2">
    <source>
        <dbReference type="ARBA" id="ARBA00023002"/>
    </source>
</evidence>
<dbReference type="InterPro" id="IPR016162">
    <property type="entry name" value="Ald_DH_N"/>
</dbReference>
<proteinExistence type="inferred from homology"/>
<dbReference type="PANTHER" id="PTHR11699">
    <property type="entry name" value="ALDEHYDE DEHYDROGENASE-RELATED"/>
    <property type="match status" value="1"/>
</dbReference>
<dbReference type="InterPro" id="IPR016161">
    <property type="entry name" value="Ald_DH/histidinol_DH"/>
</dbReference>
<reference evidence="6 7" key="1">
    <citation type="submission" date="2020-02" db="EMBL/GenBank/DDBJ databases">
        <title>Genome sequencing for Kineobactrum sp. M2.</title>
        <authorList>
            <person name="Park S.-J."/>
        </authorList>
    </citation>
    <scope>NUCLEOTIDE SEQUENCE [LARGE SCALE GENOMIC DNA]</scope>
    <source>
        <strain evidence="6 7">M2</strain>
    </source>
</reference>
<comment type="similarity">
    <text evidence="1 4">Belongs to the aldehyde dehydrogenase family.</text>
</comment>
<sequence>MKNDLSLLGAESRRFVFAEHGMFIDGMSAPASSGGTIPVFDPSSGEQIAAVPEGTAEDVDRAVQAAKRAFGDPSWAGLKPAARERLILKLALVLEGHAQEFSEIESLNSGRLLVNTRLFDVDLSVDCLRYMAGWTTKLHGKTIPVSVPYAPDMDFFAYTTREPVGVVGAITPWNVPLGQAIWKIAPVLATGCTVVLKPAENTPLTALRFALLAKEVGIPDGVINVVTGYGAVAGAALVAHPDVSKISFTGSTDTGRAIGIEAARSFKKCSLELGGKSPVIILDDADLSQAIPGAAQAILGNHGQNCCAGSRLFVHESIYDEVLAGVAEIASSVKLGPGLAPSSEMGPLVSSVQQQRVLGYIKSGIDEGAEVVVGNKSVDHPGFYVRPTILANVTPDMKAVREEIFGPVLAVASFKDTEEAIARANDTSFGLGASVWTTNINKVHRMVPRLEAGMTWVNTHNVLDIAVPFGGIKNSGIGVELSEEAILQHTNIKSTIVNVE</sequence>